<feature type="non-terminal residue" evidence="4">
    <location>
        <position position="99"/>
    </location>
</feature>
<dbReference type="Gene3D" id="3.30.1320.10">
    <property type="match status" value="1"/>
</dbReference>
<dbReference type="FunCoup" id="W4KNW2">
    <property type="interactions" value="284"/>
</dbReference>
<gene>
    <name evidence="4" type="ORF">HETIRDRAFT_243945</name>
</gene>
<dbReference type="SUPFAM" id="SSF54565">
    <property type="entry name" value="Ribosomal protein S16"/>
    <property type="match status" value="1"/>
</dbReference>
<evidence type="ECO:0008006" key="6">
    <source>
        <dbReference type="Google" id="ProtNLM"/>
    </source>
</evidence>
<protein>
    <recommendedName>
        <fullName evidence="6">Ribosomal protein S16</fullName>
    </recommendedName>
</protein>
<dbReference type="GeneID" id="20669015"/>
<proteinExistence type="inferred from homology"/>
<evidence type="ECO:0000256" key="1">
    <source>
        <dbReference type="ARBA" id="ARBA00006668"/>
    </source>
</evidence>
<sequence>MPVRLRLAMHGQRNNRIFHLVAIDLRKRRDAKPIETLGIYDQRLRLGQKHKTMEWSVDRIKYWLEKGGALPSKSVVKLLEKGGVIPPDSKYHPKATGPR</sequence>
<dbReference type="EMBL" id="KI925454">
    <property type="protein sequence ID" value="ETW87384.1"/>
    <property type="molecule type" value="Genomic_DNA"/>
</dbReference>
<dbReference type="GO" id="GO:0005763">
    <property type="term" value="C:mitochondrial small ribosomal subunit"/>
    <property type="evidence" value="ECO:0007669"/>
    <property type="project" value="TreeGrafter"/>
</dbReference>
<dbReference type="PANTHER" id="PTHR12919:SF20">
    <property type="entry name" value="SMALL RIBOSOMAL SUBUNIT PROTEIN BS16M"/>
    <property type="match status" value="1"/>
</dbReference>
<keyword evidence="3" id="KW-0687">Ribonucleoprotein</keyword>
<dbReference type="GO" id="GO:0003735">
    <property type="term" value="F:structural constituent of ribosome"/>
    <property type="evidence" value="ECO:0007669"/>
    <property type="project" value="InterPro"/>
</dbReference>
<evidence type="ECO:0000256" key="3">
    <source>
        <dbReference type="ARBA" id="ARBA00023274"/>
    </source>
</evidence>
<keyword evidence="2" id="KW-0689">Ribosomal protein</keyword>
<keyword evidence="5" id="KW-1185">Reference proteome</keyword>
<dbReference type="PANTHER" id="PTHR12919">
    <property type="entry name" value="30S RIBOSOMAL PROTEIN S16"/>
    <property type="match status" value="1"/>
</dbReference>
<reference evidence="4 5" key="1">
    <citation type="journal article" date="2012" name="New Phytol.">
        <title>Insight into trade-off between wood decay and parasitism from the genome of a fungal forest pathogen.</title>
        <authorList>
            <person name="Olson A."/>
            <person name="Aerts A."/>
            <person name="Asiegbu F."/>
            <person name="Belbahri L."/>
            <person name="Bouzid O."/>
            <person name="Broberg A."/>
            <person name="Canback B."/>
            <person name="Coutinho P.M."/>
            <person name="Cullen D."/>
            <person name="Dalman K."/>
            <person name="Deflorio G."/>
            <person name="van Diepen L.T."/>
            <person name="Dunand C."/>
            <person name="Duplessis S."/>
            <person name="Durling M."/>
            <person name="Gonthier P."/>
            <person name="Grimwood J."/>
            <person name="Fossdal C.G."/>
            <person name="Hansson D."/>
            <person name="Henrissat B."/>
            <person name="Hietala A."/>
            <person name="Himmelstrand K."/>
            <person name="Hoffmeister D."/>
            <person name="Hogberg N."/>
            <person name="James T.Y."/>
            <person name="Karlsson M."/>
            <person name="Kohler A."/>
            <person name="Kues U."/>
            <person name="Lee Y.H."/>
            <person name="Lin Y.C."/>
            <person name="Lind M."/>
            <person name="Lindquist E."/>
            <person name="Lombard V."/>
            <person name="Lucas S."/>
            <person name="Lunden K."/>
            <person name="Morin E."/>
            <person name="Murat C."/>
            <person name="Park J."/>
            <person name="Raffaello T."/>
            <person name="Rouze P."/>
            <person name="Salamov A."/>
            <person name="Schmutz J."/>
            <person name="Solheim H."/>
            <person name="Stahlberg J."/>
            <person name="Velez H."/>
            <person name="de Vries R.P."/>
            <person name="Wiebenga A."/>
            <person name="Woodward S."/>
            <person name="Yakovlev I."/>
            <person name="Garbelotto M."/>
            <person name="Martin F."/>
            <person name="Grigoriev I.V."/>
            <person name="Stenlid J."/>
        </authorList>
    </citation>
    <scope>NUCLEOTIDE SEQUENCE [LARGE SCALE GENOMIC DNA]</scope>
    <source>
        <strain evidence="4 5">TC 32-1</strain>
    </source>
</reference>
<dbReference type="HOGENOM" id="CLU_100590_2_1_1"/>
<dbReference type="InterPro" id="IPR023803">
    <property type="entry name" value="Ribosomal_bS16_dom_sf"/>
</dbReference>
<dbReference type="GO" id="GO:0032543">
    <property type="term" value="P:mitochondrial translation"/>
    <property type="evidence" value="ECO:0007669"/>
    <property type="project" value="TreeGrafter"/>
</dbReference>
<dbReference type="Proteomes" id="UP000030671">
    <property type="component" value="Unassembled WGS sequence"/>
</dbReference>
<evidence type="ECO:0000313" key="5">
    <source>
        <dbReference type="Proteomes" id="UP000030671"/>
    </source>
</evidence>
<dbReference type="KEGG" id="hir:HETIRDRAFT_243945"/>
<dbReference type="NCBIfam" id="TIGR00002">
    <property type="entry name" value="S16"/>
    <property type="match status" value="1"/>
</dbReference>
<evidence type="ECO:0000256" key="2">
    <source>
        <dbReference type="ARBA" id="ARBA00022980"/>
    </source>
</evidence>
<accession>W4KNW2</accession>
<dbReference type="Pfam" id="PF00886">
    <property type="entry name" value="Ribosomal_S16"/>
    <property type="match status" value="1"/>
</dbReference>
<dbReference type="STRING" id="747525.W4KNW2"/>
<organism evidence="4 5">
    <name type="scientific">Heterobasidion irregulare (strain TC 32-1)</name>
    <dbReference type="NCBI Taxonomy" id="747525"/>
    <lineage>
        <taxon>Eukaryota</taxon>
        <taxon>Fungi</taxon>
        <taxon>Dikarya</taxon>
        <taxon>Basidiomycota</taxon>
        <taxon>Agaricomycotina</taxon>
        <taxon>Agaricomycetes</taxon>
        <taxon>Russulales</taxon>
        <taxon>Bondarzewiaceae</taxon>
        <taxon>Heterobasidion</taxon>
        <taxon>Heterobasidion annosum species complex</taxon>
    </lineage>
</organism>
<dbReference type="AlphaFoldDB" id="W4KNW2"/>
<comment type="similarity">
    <text evidence="1">Belongs to the bacterial ribosomal protein bS16 family.</text>
</comment>
<dbReference type="eggNOG" id="KOG3419">
    <property type="taxonomic scope" value="Eukaryota"/>
</dbReference>
<evidence type="ECO:0000313" key="4">
    <source>
        <dbReference type="EMBL" id="ETW87384.1"/>
    </source>
</evidence>
<dbReference type="InParanoid" id="W4KNW2"/>
<dbReference type="InterPro" id="IPR000307">
    <property type="entry name" value="Ribosomal_bS16"/>
</dbReference>
<dbReference type="OrthoDB" id="407221at2759"/>
<name>W4KNW2_HETIT</name>
<dbReference type="RefSeq" id="XP_009541292.1">
    <property type="nucleotide sequence ID" value="XM_009542997.1"/>
</dbReference>